<comment type="caution">
    <text evidence="2">The sequence shown here is derived from an EMBL/GenBank/DDBJ whole genome shotgun (WGS) entry which is preliminary data.</text>
</comment>
<proteinExistence type="predicted"/>
<feature type="region of interest" description="Disordered" evidence="1">
    <location>
        <begin position="201"/>
        <end position="230"/>
    </location>
</feature>
<dbReference type="AlphaFoldDB" id="F9WCY7"/>
<accession>F9WCY7</accession>
<keyword evidence="3" id="KW-1185">Reference proteome</keyword>
<gene>
    <name evidence="2" type="ORF">TCIL3000_0_56950</name>
</gene>
<reference evidence="2 3" key="2">
    <citation type="journal article" date="2012" name="Proc. Natl. Acad. Sci. U.S.A.">
        <title>Antigenic diversity is generated by distinct evolutionary mechanisms in African trypanosome species.</title>
        <authorList>
            <person name="Jackson A.P."/>
            <person name="Berry A."/>
            <person name="Aslett M."/>
            <person name="Allison H.C."/>
            <person name="Burton P."/>
            <person name="Vavrova-Anderson J."/>
            <person name="Brown R."/>
            <person name="Browne H."/>
            <person name="Corton N."/>
            <person name="Hauser H."/>
            <person name="Gamble J."/>
            <person name="Gilderthorp R."/>
            <person name="Marcello L."/>
            <person name="McQuillan J."/>
            <person name="Otto T.D."/>
            <person name="Quail M.A."/>
            <person name="Sanders M.J."/>
            <person name="van Tonder A."/>
            <person name="Ginger M.L."/>
            <person name="Field M.C."/>
            <person name="Barry J.D."/>
            <person name="Hertz-Fowler C."/>
            <person name="Berriman M."/>
        </authorList>
    </citation>
    <scope>NUCLEOTIDE SEQUENCE [LARGE SCALE GENOMIC DNA]</scope>
    <source>
        <strain evidence="2 3">IL3000</strain>
    </source>
</reference>
<protein>
    <submittedName>
        <fullName evidence="2">WGS project CAEQ00000000 data, annotated contig 2293</fullName>
    </submittedName>
</protein>
<dbReference type="VEuPathDB" id="TriTrypDB:TcIL3000_0_56950"/>
<sequence length="410" mass="44322">MSLTAERLDGIECNGSFSLYMSDDYNVGVYSLVGDVAFPRMQVAVADEYGFSLDLSRCDGWTVSEESLVGDDTAARSNISDGEWGDGCCGNRRALPAGTSPCEYDVENSTSCVWDCYTEIDALDMSQLSPRDVSLASEERGDTPKTLLTDYVLPQINLTSCAFSFSFRTASVQSIVPTPRPTVKENKCSFPSVVHGDKVRKGGAASEVPPSGAVTAVGPTKPQTGPVGATNVIRNMPSSAVRTTQSIRVGFLNRKEELLRRKFEKYECIERTAFLEHFANGLKAVAAHRNVFKRGTVSMSPSHTISNSTKPLDGRRNKTTIQAFPSTDNLFAREGLPKFPRMEAGSSLIFPEGEPRASTSAGRTAATCIVANTTSANATSFPAPNAFRKVPEGFADVRTIIHHKMKGKLV</sequence>
<reference evidence="3" key="1">
    <citation type="submission" date="2011-07" db="EMBL/GenBank/DDBJ databases">
        <title>Divergent evolution of antigenic variation in African trypanosomes.</title>
        <authorList>
            <person name="Jackson A.P."/>
            <person name="Berry A."/>
            <person name="Allison H.C."/>
            <person name="Burton P."/>
            <person name="Anderson J."/>
            <person name="Aslett M."/>
            <person name="Brown R."/>
            <person name="Corton N."/>
            <person name="Harris D."/>
            <person name="Hauser H."/>
            <person name="Gamble J."/>
            <person name="Gilderthorp R."/>
            <person name="McQuillan J."/>
            <person name="Quail M.A."/>
            <person name="Sanders M."/>
            <person name="Van Tonder A."/>
            <person name="Ginger M.L."/>
            <person name="Donelson J.E."/>
            <person name="Field M.C."/>
            <person name="Barry J.D."/>
            <person name="Berriman M."/>
            <person name="Hertz-Fowler C."/>
        </authorList>
    </citation>
    <scope>NUCLEOTIDE SEQUENCE [LARGE SCALE GENOMIC DNA]</scope>
    <source>
        <strain evidence="3">IL3000</strain>
    </source>
</reference>
<evidence type="ECO:0000313" key="2">
    <source>
        <dbReference type="EMBL" id="CCD15135.1"/>
    </source>
</evidence>
<organism evidence="2 3">
    <name type="scientific">Trypanosoma congolense (strain IL3000)</name>
    <dbReference type="NCBI Taxonomy" id="1068625"/>
    <lineage>
        <taxon>Eukaryota</taxon>
        <taxon>Discoba</taxon>
        <taxon>Euglenozoa</taxon>
        <taxon>Kinetoplastea</taxon>
        <taxon>Metakinetoplastina</taxon>
        <taxon>Trypanosomatida</taxon>
        <taxon>Trypanosomatidae</taxon>
        <taxon>Trypanosoma</taxon>
        <taxon>Nannomonas</taxon>
    </lineage>
</organism>
<dbReference type="EMBL" id="CAEQ01001790">
    <property type="protein sequence ID" value="CCD15135.1"/>
    <property type="molecule type" value="Genomic_DNA"/>
</dbReference>
<dbReference type="Proteomes" id="UP000000702">
    <property type="component" value="Unassembled WGS sequence"/>
</dbReference>
<name>F9WCY7_TRYCI</name>
<evidence type="ECO:0000256" key="1">
    <source>
        <dbReference type="SAM" id="MobiDB-lite"/>
    </source>
</evidence>
<evidence type="ECO:0000313" key="3">
    <source>
        <dbReference type="Proteomes" id="UP000000702"/>
    </source>
</evidence>